<keyword evidence="1" id="KW-0853">WD repeat</keyword>
<evidence type="ECO:0000256" key="2">
    <source>
        <dbReference type="ARBA" id="ARBA00022737"/>
    </source>
</evidence>
<sequence length="411" mass="45373">MKEVPVEEGLDWVGGGMHQSLHISERVCLMLTAVCDSSTTTLARAIPKRDAQGDCADEETKKPLSLKPEMCIKGGPAVRHYHILNDKRHIIAKDSESNVMVYDVLKACKIEDLGAVDFDEEVKKRFKMVYVPNWFNVDLKTGMLTIHLGQDENDCFSAWVSAREAVNYGNLLLQALLEHWWRPLQGDEDTECPSDQLQMAGHTRGGNDYFSVPGHTPVIFSEVGGRTLYRLLVRDAGGETEGVLLNETVPPWVVDIVVEKNLPKFIKIPFYLQPHASSGVKSLKKDRLIANDFIQVRKVAEHVYEKVLGAGSECGSVAGPSSPGTDRTDPERQEVGSIAEDKVELLCNDQVLPCLPSPIKIIEGPGLQHGPTHSEVFHLEINRGPDPILPASEIGSELPGSVLAYDPQEEQ</sequence>
<dbReference type="GO" id="GO:0000724">
    <property type="term" value="P:double-strand break repair via homologous recombination"/>
    <property type="evidence" value="ECO:0007669"/>
    <property type="project" value="TreeGrafter"/>
</dbReference>
<keyword evidence="2" id="KW-0677">Repeat</keyword>
<evidence type="ECO:0000256" key="1">
    <source>
        <dbReference type="ARBA" id="ARBA00022574"/>
    </source>
</evidence>
<accession>A0A7R9D0D7</accession>
<organism evidence="4">
    <name type="scientific">Timema cristinae</name>
    <name type="common">Walking stick</name>
    <dbReference type="NCBI Taxonomy" id="61476"/>
    <lineage>
        <taxon>Eukaryota</taxon>
        <taxon>Metazoa</taxon>
        <taxon>Ecdysozoa</taxon>
        <taxon>Arthropoda</taxon>
        <taxon>Hexapoda</taxon>
        <taxon>Insecta</taxon>
        <taxon>Pterygota</taxon>
        <taxon>Neoptera</taxon>
        <taxon>Polyneoptera</taxon>
        <taxon>Phasmatodea</taxon>
        <taxon>Timematodea</taxon>
        <taxon>Timematoidea</taxon>
        <taxon>Timematidae</taxon>
        <taxon>Timema</taxon>
    </lineage>
</organism>
<evidence type="ECO:0000313" key="4">
    <source>
        <dbReference type="EMBL" id="CAD7405747.1"/>
    </source>
</evidence>
<evidence type="ECO:0000256" key="3">
    <source>
        <dbReference type="SAM" id="MobiDB-lite"/>
    </source>
</evidence>
<protein>
    <recommendedName>
        <fullName evidence="5">WD repeat-containing protein 48</fullName>
    </recommendedName>
</protein>
<proteinExistence type="predicted"/>
<dbReference type="PANTHER" id="PTHR19862:SF14">
    <property type="entry name" value="WD REPEAT-CONTAINING PROTEIN 48"/>
    <property type="match status" value="1"/>
</dbReference>
<evidence type="ECO:0008006" key="5">
    <source>
        <dbReference type="Google" id="ProtNLM"/>
    </source>
</evidence>
<dbReference type="PANTHER" id="PTHR19862">
    <property type="entry name" value="WD REPEAT-CONTAINING PROTEIN 48"/>
    <property type="match status" value="1"/>
</dbReference>
<reference evidence="4" key="1">
    <citation type="submission" date="2020-11" db="EMBL/GenBank/DDBJ databases">
        <authorList>
            <person name="Tran Van P."/>
        </authorList>
    </citation>
    <scope>NUCLEOTIDE SEQUENCE</scope>
</reference>
<dbReference type="EMBL" id="OC319554">
    <property type="protein sequence ID" value="CAD7405747.1"/>
    <property type="molecule type" value="Genomic_DNA"/>
</dbReference>
<dbReference type="InterPro" id="IPR021772">
    <property type="entry name" value="WDR48/Bun107"/>
</dbReference>
<feature type="region of interest" description="Disordered" evidence="3">
    <location>
        <begin position="388"/>
        <end position="411"/>
    </location>
</feature>
<gene>
    <name evidence="4" type="ORF">TCEB3V08_LOCUS8142</name>
</gene>
<dbReference type="GO" id="GO:0043130">
    <property type="term" value="F:ubiquitin binding"/>
    <property type="evidence" value="ECO:0007669"/>
    <property type="project" value="TreeGrafter"/>
</dbReference>
<dbReference type="InterPro" id="IPR051246">
    <property type="entry name" value="WDR48"/>
</dbReference>
<dbReference type="Pfam" id="PF11816">
    <property type="entry name" value="DUF3337"/>
    <property type="match status" value="1"/>
</dbReference>
<name>A0A7R9D0D7_TIMCR</name>
<dbReference type="AlphaFoldDB" id="A0A7R9D0D7"/>